<gene>
    <name evidence="2" type="ORF">B0T18DRAFT_410558</name>
</gene>
<reference evidence="2" key="1">
    <citation type="submission" date="2023-06" db="EMBL/GenBank/DDBJ databases">
        <title>Genome-scale phylogeny and comparative genomics of the fungal order Sordariales.</title>
        <authorList>
            <consortium name="Lawrence Berkeley National Laboratory"/>
            <person name="Hensen N."/>
            <person name="Bonometti L."/>
            <person name="Westerberg I."/>
            <person name="Brannstrom I.O."/>
            <person name="Guillou S."/>
            <person name="Cros-Aarteil S."/>
            <person name="Calhoun S."/>
            <person name="Haridas S."/>
            <person name="Kuo A."/>
            <person name="Mondo S."/>
            <person name="Pangilinan J."/>
            <person name="Riley R."/>
            <person name="LaButti K."/>
            <person name="Andreopoulos B."/>
            <person name="Lipzen A."/>
            <person name="Chen C."/>
            <person name="Yanf M."/>
            <person name="Daum C."/>
            <person name="Ng V."/>
            <person name="Clum A."/>
            <person name="Steindorff A."/>
            <person name="Ohm R."/>
            <person name="Martin F."/>
            <person name="Silar P."/>
            <person name="Natvig D."/>
            <person name="Lalanne C."/>
            <person name="Gautier V."/>
            <person name="Ament-velasquez S.L."/>
            <person name="Kruys A."/>
            <person name="Hutchinson M.I."/>
            <person name="Powell A.J."/>
            <person name="Barry K."/>
            <person name="Miller A.N."/>
            <person name="Grigoriev I.V."/>
            <person name="Debuchy R."/>
            <person name="Gladieux P."/>
            <person name="Thoren M.H."/>
            <person name="Johannesson H."/>
        </authorList>
    </citation>
    <scope>NUCLEOTIDE SEQUENCE</scope>
    <source>
        <strain evidence="2">SMH3187-1</strain>
    </source>
</reference>
<feature type="region of interest" description="Disordered" evidence="1">
    <location>
        <begin position="53"/>
        <end position="76"/>
    </location>
</feature>
<accession>A0AA40EV51</accession>
<evidence type="ECO:0000313" key="2">
    <source>
        <dbReference type="EMBL" id="KAK0745972.1"/>
    </source>
</evidence>
<name>A0AA40EV51_9PEZI</name>
<feature type="region of interest" description="Disordered" evidence="1">
    <location>
        <begin position="129"/>
        <end position="237"/>
    </location>
</feature>
<comment type="caution">
    <text evidence="2">The sequence shown here is derived from an EMBL/GenBank/DDBJ whole genome shotgun (WGS) entry which is preliminary data.</text>
</comment>
<dbReference type="AlphaFoldDB" id="A0AA40EV51"/>
<evidence type="ECO:0000256" key="1">
    <source>
        <dbReference type="SAM" id="MobiDB-lite"/>
    </source>
</evidence>
<feature type="compositionally biased region" description="Pro residues" evidence="1">
    <location>
        <begin position="169"/>
        <end position="187"/>
    </location>
</feature>
<feature type="compositionally biased region" description="Polar residues" evidence="1">
    <location>
        <begin position="189"/>
        <end position="204"/>
    </location>
</feature>
<dbReference type="Proteomes" id="UP001172155">
    <property type="component" value="Unassembled WGS sequence"/>
</dbReference>
<organism evidence="2 3">
    <name type="scientific">Schizothecium vesticola</name>
    <dbReference type="NCBI Taxonomy" id="314040"/>
    <lineage>
        <taxon>Eukaryota</taxon>
        <taxon>Fungi</taxon>
        <taxon>Dikarya</taxon>
        <taxon>Ascomycota</taxon>
        <taxon>Pezizomycotina</taxon>
        <taxon>Sordariomycetes</taxon>
        <taxon>Sordariomycetidae</taxon>
        <taxon>Sordariales</taxon>
        <taxon>Schizotheciaceae</taxon>
        <taxon>Schizothecium</taxon>
    </lineage>
</organism>
<protein>
    <submittedName>
        <fullName evidence="2">Uncharacterized protein</fullName>
    </submittedName>
</protein>
<dbReference type="EMBL" id="JAUKUD010000004">
    <property type="protein sequence ID" value="KAK0745972.1"/>
    <property type="molecule type" value="Genomic_DNA"/>
</dbReference>
<proteinExistence type="predicted"/>
<feature type="compositionally biased region" description="Polar residues" evidence="1">
    <location>
        <begin position="53"/>
        <end position="64"/>
    </location>
</feature>
<sequence>MGNMVKQSRFPLSIPRIPNIGTQLDMEIWDAARFGEQESLLFVRFTGYSSNTPRSIDRGPSSTRLWGHEGRRKGTPLSDLQATGVVVGMDRDTAPAWSALPSGNGVEGWGACYTASLGVPSLDELCNGSQKDTHWHSPRLRAPIPHNHLPGHWATTRQKPSSPGLINPPTYPPPSCPIEDPPSPRPPGLSSQATAHTPFNTKQVDNQHRHHHHPNTPPPISSHDAQHKGPPSVPQGRDVRTYLQSLSSGGGACLAATYPRQALFSRKI</sequence>
<keyword evidence="3" id="KW-1185">Reference proteome</keyword>
<evidence type="ECO:0000313" key="3">
    <source>
        <dbReference type="Proteomes" id="UP001172155"/>
    </source>
</evidence>